<feature type="domain" description="Cytochrome c" evidence="8">
    <location>
        <begin position="36"/>
        <end position="115"/>
    </location>
</feature>
<evidence type="ECO:0000313" key="10">
    <source>
        <dbReference type="Proteomes" id="UP001501787"/>
    </source>
</evidence>
<dbReference type="EMBL" id="BAAAFR010000001">
    <property type="protein sequence ID" value="GAA0308589.1"/>
    <property type="molecule type" value="Genomic_DNA"/>
</dbReference>
<dbReference type="InterPro" id="IPR002323">
    <property type="entry name" value="Cyt_CIE"/>
</dbReference>
<evidence type="ECO:0000256" key="2">
    <source>
        <dbReference type="ARBA" id="ARBA00022617"/>
    </source>
</evidence>
<protein>
    <submittedName>
        <fullName evidence="9">Cytochrome c5 family protein</fullName>
    </submittedName>
</protein>
<evidence type="ECO:0000313" key="9">
    <source>
        <dbReference type="EMBL" id="GAA0308589.1"/>
    </source>
</evidence>
<evidence type="ECO:0000256" key="5">
    <source>
        <dbReference type="ARBA" id="ARBA00023004"/>
    </source>
</evidence>
<dbReference type="Pfam" id="PF13442">
    <property type="entry name" value="Cytochrome_CBB3"/>
    <property type="match status" value="1"/>
</dbReference>
<keyword evidence="10" id="KW-1185">Reference proteome</keyword>
<dbReference type="PANTHER" id="PTHR40942">
    <property type="match status" value="1"/>
</dbReference>
<comment type="caution">
    <text evidence="9">The sequence shown here is derived from an EMBL/GenBank/DDBJ whole genome shotgun (WGS) entry which is preliminary data.</text>
</comment>
<gene>
    <name evidence="9" type="ORF">GCM10009129_02130</name>
</gene>
<keyword evidence="5 6" id="KW-0408">Iron</keyword>
<dbReference type="Gene3D" id="1.10.760.10">
    <property type="entry name" value="Cytochrome c-like domain"/>
    <property type="match status" value="1"/>
</dbReference>
<dbReference type="PRINTS" id="PR00607">
    <property type="entry name" value="CYTCHROMECIE"/>
</dbReference>
<keyword evidence="7" id="KW-0732">Signal</keyword>
<feature type="signal peptide" evidence="7">
    <location>
        <begin position="1"/>
        <end position="38"/>
    </location>
</feature>
<evidence type="ECO:0000256" key="7">
    <source>
        <dbReference type="SAM" id="SignalP"/>
    </source>
</evidence>
<accession>A0ABN0VKB9</accession>
<keyword evidence="1" id="KW-0813">Transport</keyword>
<proteinExistence type="predicted"/>
<dbReference type="InterPro" id="IPR009056">
    <property type="entry name" value="Cyt_c-like_dom"/>
</dbReference>
<evidence type="ECO:0000256" key="6">
    <source>
        <dbReference type="PROSITE-ProRule" id="PRU00433"/>
    </source>
</evidence>
<keyword evidence="4" id="KW-0249">Electron transport</keyword>
<keyword evidence="2 6" id="KW-0349">Heme</keyword>
<organism evidence="9 10">
    <name type="scientific">Psychrobacter aestuarii</name>
    <dbReference type="NCBI Taxonomy" id="556327"/>
    <lineage>
        <taxon>Bacteria</taxon>
        <taxon>Pseudomonadati</taxon>
        <taxon>Pseudomonadota</taxon>
        <taxon>Gammaproteobacteria</taxon>
        <taxon>Moraxellales</taxon>
        <taxon>Moraxellaceae</taxon>
        <taxon>Psychrobacter</taxon>
    </lineage>
</organism>
<dbReference type="InterPro" id="IPR036909">
    <property type="entry name" value="Cyt_c-like_dom_sf"/>
</dbReference>
<evidence type="ECO:0000256" key="1">
    <source>
        <dbReference type="ARBA" id="ARBA00022448"/>
    </source>
</evidence>
<reference evidence="9 10" key="1">
    <citation type="journal article" date="2019" name="Int. J. Syst. Evol. Microbiol.">
        <title>The Global Catalogue of Microorganisms (GCM) 10K type strain sequencing project: providing services to taxonomists for standard genome sequencing and annotation.</title>
        <authorList>
            <consortium name="The Broad Institute Genomics Platform"/>
            <consortium name="The Broad Institute Genome Sequencing Center for Infectious Disease"/>
            <person name="Wu L."/>
            <person name="Ma J."/>
        </authorList>
    </citation>
    <scope>NUCLEOTIDE SEQUENCE [LARGE SCALE GENOMIC DNA]</scope>
    <source>
        <strain evidence="9 10">JCM 16343</strain>
    </source>
</reference>
<feature type="chain" id="PRO_5046298612" evidence="7">
    <location>
        <begin position="39"/>
        <end position="115"/>
    </location>
</feature>
<name>A0ABN0VKB9_9GAMM</name>
<dbReference type="PANTHER" id="PTHR40942:SF2">
    <property type="entry name" value="CYTOCHROME-RELATED"/>
    <property type="match status" value="1"/>
</dbReference>
<evidence type="ECO:0000256" key="4">
    <source>
        <dbReference type="ARBA" id="ARBA00022982"/>
    </source>
</evidence>
<dbReference type="Proteomes" id="UP001501787">
    <property type="component" value="Unassembled WGS sequence"/>
</dbReference>
<keyword evidence="3 6" id="KW-0479">Metal-binding</keyword>
<sequence length="115" mass="12020">MNTVTPSSAPRIGLVAYLVRIAAPVVFAVTLGVSAAHAADIPAIYQDSCAACHDNGALNAPKKGDTARWQALKDKKGMPALVQAVKGGMIQMPAGGLCATCTNDDYRQLIDYMSK</sequence>
<evidence type="ECO:0000256" key="3">
    <source>
        <dbReference type="ARBA" id="ARBA00022723"/>
    </source>
</evidence>
<dbReference type="SUPFAM" id="SSF46626">
    <property type="entry name" value="Cytochrome c"/>
    <property type="match status" value="1"/>
</dbReference>
<dbReference type="PROSITE" id="PS51007">
    <property type="entry name" value="CYTC"/>
    <property type="match status" value="1"/>
</dbReference>
<dbReference type="RefSeq" id="WP_201504241.1">
    <property type="nucleotide sequence ID" value="NZ_BAAAFR010000001.1"/>
</dbReference>
<evidence type="ECO:0000259" key="8">
    <source>
        <dbReference type="PROSITE" id="PS51007"/>
    </source>
</evidence>